<dbReference type="InterPro" id="IPR049177">
    <property type="entry name" value="MgtC_SapB_SrpB_YhiD_N"/>
</dbReference>
<gene>
    <name evidence="9" type="ORF">ACFL6M_06175</name>
</gene>
<organism evidence="9 10">
    <name type="scientific">Eiseniibacteriota bacterium</name>
    <dbReference type="NCBI Taxonomy" id="2212470"/>
    <lineage>
        <taxon>Bacteria</taxon>
        <taxon>Candidatus Eiseniibacteriota</taxon>
    </lineage>
</organism>
<evidence type="ECO:0000313" key="10">
    <source>
        <dbReference type="Proteomes" id="UP001593833"/>
    </source>
</evidence>
<feature type="transmembrane region" description="Helical" evidence="7">
    <location>
        <begin position="42"/>
        <end position="60"/>
    </location>
</feature>
<evidence type="ECO:0000256" key="3">
    <source>
        <dbReference type="ARBA" id="ARBA00022475"/>
    </source>
</evidence>
<dbReference type="EMBL" id="JBHPKH010000088">
    <property type="protein sequence ID" value="MFC1573169.1"/>
    <property type="molecule type" value="Genomic_DNA"/>
</dbReference>
<evidence type="ECO:0000256" key="7">
    <source>
        <dbReference type="SAM" id="Phobius"/>
    </source>
</evidence>
<dbReference type="Pfam" id="PF02308">
    <property type="entry name" value="MgtC"/>
    <property type="match status" value="1"/>
</dbReference>
<keyword evidence="5 7" id="KW-1133">Transmembrane helix</keyword>
<dbReference type="PRINTS" id="PR01837">
    <property type="entry name" value="MGTCSAPBPROT"/>
</dbReference>
<feature type="transmembrane region" description="Helical" evidence="7">
    <location>
        <begin position="102"/>
        <end position="122"/>
    </location>
</feature>
<keyword evidence="4 7" id="KW-0812">Transmembrane</keyword>
<dbReference type="PANTHER" id="PTHR33778">
    <property type="entry name" value="PROTEIN MGTC"/>
    <property type="match status" value="1"/>
</dbReference>
<evidence type="ECO:0000313" key="9">
    <source>
        <dbReference type="EMBL" id="MFC1573169.1"/>
    </source>
</evidence>
<dbReference type="Proteomes" id="UP001593833">
    <property type="component" value="Unassembled WGS sequence"/>
</dbReference>
<comment type="similarity">
    <text evidence="2">Belongs to the MgtC/SapB family.</text>
</comment>
<evidence type="ECO:0000259" key="8">
    <source>
        <dbReference type="Pfam" id="PF02308"/>
    </source>
</evidence>
<accession>A0ABV6YLW6</accession>
<evidence type="ECO:0000256" key="6">
    <source>
        <dbReference type="ARBA" id="ARBA00023136"/>
    </source>
</evidence>
<keyword evidence="3" id="KW-1003">Cell membrane</keyword>
<proteinExistence type="inferred from homology"/>
<dbReference type="InterPro" id="IPR003416">
    <property type="entry name" value="MgtC/SapB/SrpB/YhiD_fam"/>
</dbReference>
<keyword evidence="10" id="KW-1185">Reference proteome</keyword>
<reference evidence="9 10" key="1">
    <citation type="submission" date="2024-09" db="EMBL/GenBank/DDBJ databases">
        <authorList>
            <person name="D'Angelo T."/>
        </authorList>
    </citation>
    <scope>NUCLEOTIDE SEQUENCE [LARGE SCALE GENOMIC DNA]</scope>
    <source>
        <strain evidence="9">SAG AM-320-E07</strain>
    </source>
</reference>
<protein>
    <submittedName>
        <fullName evidence="9">MgtC/SapB family protein</fullName>
    </submittedName>
</protein>
<comment type="caution">
    <text evidence="9">The sequence shown here is derived from an EMBL/GenBank/DDBJ whole genome shotgun (WGS) entry which is preliminary data.</text>
</comment>
<comment type="subcellular location">
    <subcellularLocation>
        <location evidence="1">Cell membrane</location>
        <topology evidence="1">Multi-pass membrane protein</topology>
    </subcellularLocation>
</comment>
<evidence type="ECO:0000256" key="4">
    <source>
        <dbReference type="ARBA" id="ARBA00022692"/>
    </source>
</evidence>
<feature type="domain" description="MgtC/SapB/SrpB/YhiD N-terminal" evidence="8">
    <location>
        <begin position="17"/>
        <end position="149"/>
    </location>
</feature>
<evidence type="ECO:0000256" key="2">
    <source>
        <dbReference type="ARBA" id="ARBA00009298"/>
    </source>
</evidence>
<keyword evidence="6 7" id="KW-0472">Membrane</keyword>
<name>A0ABV6YLW6_UNCEI</name>
<evidence type="ECO:0000256" key="5">
    <source>
        <dbReference type="ARBA" id="ARBA00022989"/>
    </source>
</evidence>
<feature type="transmembrane region" description="Helical" evidence="7">
    <location>
        <begin position="80"/>
        <end position="97"/>
    </location>
</feature>
<feature type="transmembrane region" description="Helical" evidence="7">
    <location>
        <begin position="12"/>
        <end position="30"/>
    </location>
</feature>
<sequence>MDFAGFVSLEGGALWKLLLAPVLAGMVGLEREWHGRAAGLRTHVLVCLGSTILIIAARSAGEAFAVDSLDARLVLDPNRIAAGIVTGIGFLGAGAILRTGDLIRGLTTAACVWFVAALGIVIGNGLYVLAVVSTLLVLLVLIVFDVVEQKIPSLSYRSLSVRVALSDGEAFQAWCSSRLVSTGVRIQDVLRQVDNAEGFIELIFRIRARGIVPGKDLTKEISEQPGVQQVRWEQD</sequence>
<dbReference type="PANTHER" id="PTHR33778:SF1">
    <property type="entry name" value="MAGNESIUM TRANSPORTER YHID-RELATED"/>
    <property type="match status" value="1"/>
</dbReference>
<evidence type="ECO:0000256" key="1">
    <source>
        <dbReference type="ARBA" id="ARBA00004651"/>
    </source>
</evidence>
<feature type="transmembrane region" description="Helical" evidence="7">
    <location>
        <begin position="128"/>
        <end position="147"/>
    </location>
</feature>